<evidence type="ECO:0000313" key="1">
    <source>
        <dbReference type="EMBL" id="GBN86012.1"/>
    </source>
</evidence>
<keyword evidence="2" id="KW-1185">Reference proteome</keyword>
<reference evidence="1 2" key="1">
    <citation type="journal article" date="2019" name="Sci. Rep.">
        <title>Orb-weaving spider Araneus ventricosus genome elucidates the spidroin gene catalogue.</title>
        <authorList>
            <person name="Kono N."/>
            <person name="Nakamura H."/>
            <person name="Ohtoshi R."/>
            <person name="Moran D.A.P."/>
            <person name="Shinohara A."/>
            <person name="Yoshida Y."/>
            <person name="Fujiwara M."/>
            <person name="Mori M."/>
            <person name="Tomita M."/>
            <person name="Arakawa K."/>
        </authorList>
    </citation>
    <scope>NUCLEOTIDE SEQUENCE [LARGE SCALE GENOMIC DNA]</scope>
</reference>
<comment type="caution">
    <text evidence="1">The sequence shown here is derived from an EMBL/GenBank/DDBJ whole genome shotgun (WGS) entry which is preliminary data.</text>
</comment>
<dbReference type="OrthoDB" id="424490at2759"/>
<gene>
    <name evidence="1" type="ORF">AVEN_27743_1</name>
</gene>
<organism evidence="1 2">
    <name type="scientific">Araneus ventricosus</name>
    <name type="common">Orbweaver spider</name>
    <name type="synonym">Epeira ventricosa</name>
    <dbReference type="NCBI Taxonomy" id="182803"/>
    <lineage>
        <taxon>Eukaryota</taxon>
        <taxon>Metazoa</taxon>
        <taxon>Ecdysozoa</taxon>
        <taxon>Arthropoda</taxon>
        <taxon>Chelicerata</taxon>
        <taxon>Arachnida</taxon>
        <taxon>Araneae</taxon>
        <taxon>Araneomorphae</taxon>
        <taxon>Entelegynae</taxon>
        <taxon>Araneoidea</taxon>
        <taxon>Araneidae</taxon>
        <taxon>Araneus</taxon>
    </lineage>
</organism>
<dbReference type="EMBL" id="BGPR01021063">
    <property type="protein sequence ID" value="GBN86012.1"/>
    <property type="molecule type" value="Genomic_DNA"/>
</dbReference>
<protein>
    <submittedName>
        <fullName evidence="1">Uncharacterized protein</fullName>
    </submittedName>
</protein>
<dbReference type="AlphaFoldDB" id="A0A4Y2SCS0"/>
<proteinExistence type="predicted"/>
<evidence type="ECO:0000313" key="2">
    <source>
        <dbReference type="Proteomes" id="UP000499080"/>
    </source>
</evidence>
<accession>A0A4Y2SCS0</accession>
<sequence length="82" mass="9628">MSYRVVHLAAEILAEFYDFSFLYGLQNVRKTDVIDFCMKMDLIAKEYERQTHGEKMDLMERHDLDDGFICCSRNYGSESPSC</sequence>
<name>A0A4Y2SCS0_ARAVE</name>
<dbReference type="Proteomes" id="UP000499080">
    <property type="component" value="Unassembled WGS sequence"/>
</dbReference>